<name>A0A326RY37_9BACT</name>
<protein>
    <submittedName>
        <fullName evidence="10">DNA-binding response OmpR family regulator</fullName>
    </submittedName>
</protein>
<evidence type="ECO:0000313" key="10">
    <source>
        <dbReference type="EMBL" id="PZV80840.1"/>
    </source>
</evidence>
<organism evidence="10 11">
    <name type="scientific">Algoriphagus aquaeductus</name>
    <dbReference type="NCBI Taxonomy" id="475299"/>
    <lineage>
        <taxon>Bacteria</taxon>
        <taxon>Pseudomonadati</taxon>
        <taxon>Bacteroidota</taxon>
        <taxon>Cytophagia</taxon>
        <taxon>Cytophagales</taxon>
        <taxon>Cyclobacteriaceae</taxon>
        <taxon>Algoriphagus</taxon>
    </lineage>
</organism>
<dbReference type="GO" id="GO:0005829">
    <property type="term" value="C:cytosol"/>
    <property type="evidence" value="ECO:0007669"/>
    <property type="project" value="TreeGrafter"/>
</dbReference>
<evidence type="ECO:0000259" key="8">
    <source>
        <dbReference type="PROSITE" id="PS50110"/>
    </source>
</evidence>
<dbReference type="FunFam" id="1.10.10.10:FF:000005">
    <property type="entry name" value="Two-component system response regulator"/>
    <property type="match status" value="1"/>
</dbReference>
<feature type="domain" description="Response regulatory" evidence="8">
    <location>
        <begin position="3"/>
        <end position="117"/>
    </location>
</feature>
<keyword evidence="2" id="KW-0902">Two-component regulatory system</keyword>
<gene>
    <name evidence="10" type="ORF">CLV31_1116</name>
</gene>
<dbReference type="Proteomes" id="UP000248917">
    <property type="component" value="Unassembled WGS sequence"/>
</dbReference>
<feature type="DNA-binding region" description="OmpR/PhoB-type" evidence="7">
    <location>
        <begin position="129"/>
        <end position="227"/>
    </location>
</feature>
<dbReference type="FunFam" id="3.40.50.2300:FF:000001">
    <property type="entry name" value="DNA-binding response regulator PhoB"/>
    <property type="match status" value="1"/>
</dbReference>
<dbReference type="Gene3D" id="1.10.10.10">
    <property type="entry name" value="Winged helix-like DNA-binding domain superfamily/Winged helix DNA-binding domain"/>
    <property type="match status" value="1"/>
</dbReference>
<evidence type="ECO:0000256" key="2">
    <source>
        <dbReference type="ARBA" id="ARBA00023012"/>
    </source>
</evidence>
<evidence type="ECO:0000256" key="7">
    <source>
        <dbReference type="PROSITE-ProRule" id="PRU01091"/>
    </source>
</evidence>
<dbReference type="Gene3D" id="3.40.50.2300">
    <property type="match status" value="1"/>
</dbReference>
<dbReference type="Pfam" id="PF00486">
    <property type="entry name" value="Trans_reg_C"/>
    <property type="match status" value="1"/>
</dbReference>
<evidence type="ECO:0000256" key="6">
    <source>
        <dbReference type="PROSITE-ProRule" id="PRU00169"/>
    </source>
</evidence>
<accession>A0A326RY37</accession>
<dbReference type="AlphaFoldDB" id="A0A326RY37"/>
<dbReference type="PANTHER" id="PTHR48111">
    <property type="entry name" value="REGULATOR OF RPOS"/>
    <property type="match status" value="1"/>
</dbReference>
<keyword evidence="1 6" id="KW-0597">Phosphoprotein</keyword>
<dbReference type="Pfam" id="PF00072">
    <property type="entry name" value="Response_reg"/>
    <property type="match status" value="1"/>
</dbReference>
<reference evidence="10 11" key="1">
    <citation type="submission" date="2018-06" db="EMBL/GenBank/DDBJ databases">
        <title>Genomic Encyclopedia of Archaeal and Bacterial Type Strains, Phase II (KMG-II): from individual species to whole genera.</title>
        <authorList>
            <person name="Goeker M."/>
        </authorList>
    </citation>
    <scope>NUCLEOTIDE SEQUENCE [LARGE SCALE GENOMIC DNA]</scope>
    <source>
        <strain evidence="10 11">T4</strain>
    </source>
</reference>
<dbReference type="PANTHER" id="PTHR48111:SF22">
    <property type="entry name" value="REGULATOR OF RPOS"/>
    <property type="match status" value="1"/>
</dbReference>
<dbReference type="PROSITE" id="PS51755">
    <property type="entry name" value="OMPR_PHOB"/>
    <property type="match status" value="1"/>
</dbReference>
<comment type="caution">
    <text evidence="10">The sequence shown here is derived from an EMBL/GenBank/DDBJ whole genome shotgun (WGS) entry which is preliminary data.</text>
</comment>
<proteinExistence type="predicted"/>
<keyword evidence="4 7" id="KW-0238">DNA-binding</keyword>
<dbReference type="SMART" id="SM00862">
    <property type="entry name" value="Trans_reg_C"/>
    <property type="match status" value="1"/>
</dbReference>
<evidence type="ECO:0000256" key="3">
    <source>
        <dbReference type="ARBA" id="ARBA00023015"/>
    </source>
</evidence>
<dbReference type="GO" id="GO:0000976">
    <property type="term" value="F:transcription cis-regulatory region binding"/>
    <property type="evidence" value="ECO:0007669"/>
    <property type="project" value="TreeGrafter"/>
</dbReference>
<evidence type="ECO:0000256" key="1">
    <source>
        <dbReference type="ARBA" id="ARBA00022553"/>
    </source>
</evidence>
<evidence type="ECO:0000259" key="9">
    <source>
        <dbReference type="PROSITE" id="PS51755"/>
    </source>
</evidence>
<dbReference type="GO" id="GO:0000156">
    <property type="term" value="F:phosphorelay response regulator activity"/>
    <property type="evidence" value="ECO:0007669"/>
    <property type="project" value="TreeGrafter"/>
</dbReference>
<dbReference type="SUPFAM" id="SSF52172">
    <property type="entry name" value="CheY-like"/>
    <property type="match status" value="1"/>
</dbReference>
<keyword evidence="11" id="KW-1185">Reference proteome</keyword>
<keyword evidence="3" id="KW-0805">Transcription regulation</keyword>
<evidence type="ECO:0000256" key="4">
    <source>
        <dbReference type="ARBA" id="ARBA00023125"/>
    </source>
</evidence>
<dbReference type="SMART" id="SM00448">
    <property type="entry name" value="REC"/>
    <property type="match status" value="1"/>
</dbReference>
<dbReference type="PROSITE" id="PS50110">
    <property type="entry name" value="RESPONSE_REGULATORY"/>
    <property type="match status" value="1"/>
</dbReference>
<dbReference type="InterPro" id="IPR036388">
    <property type="entry name" value="WH-like_DNA-bd_sf"/>
</dbReference>
<dbReference type="InterPro" id="IPR001867">
    <property type="entry name" value="OmpR/PhoB-type_DNA-bd"/>
</dbReference>
<dbReference type="GO" id="GO:0006355">
    <property type="term" value="P:regulation of DNA-templated transcription"/>
    <property type="evidence" value="ECO:0007669"/>
    <property type="project" value="InterPro"/>
</dbReference>
<dbReference type="OrthoDB" id="9790442at2"/>
<evidence type="ECO:0000313" key="11">
    <source>
        <dbReference type="Proteomes" id="UP000248917"/>
    </source>
</evidence>
<keyword evidence="5" id="KW-0804">Transcription</keyword>
<dbReference type="RefSeq" id="WP_111393632.1">
    <property type="nucleotide sequence ID" value="NZ_QKTX01000011.1"/>
</dbReference>
<dbReference type="Gene3D" id="6.10.250.690">
    <property type="match status" value="1"/>
</dbReference>
<dbReference type="InterPro" id="IPR011006">
    <property type="entry name" value="CheY-like_superfamily"/>
</dbReference>
<dbReference type="EMBL" id="QKTX01000011">
    <property type="protein sequence ID" value="PZV80840.1"/>
    <property type="molecule type" value="Genomic_DNA"/>
</dbReference>
<dbReference type="InterPro" id="IPR001789">
    <property type="entry name" value="Sig_transdc_resp-reg_receiver"/>
</dbReference>
<dbReference type="GO" id="GO:0032993">
    <property type="term" value="C:protein-DNA complex"/>
    <property type="evidence" value="ECO:0007669"/>
    <property type="project" value="TreeGrafter"/>
</dbReference>
<sequence length="228" mass="26169">MKKILVVEDDERLSSVLYKGLTGEGFSVTLAPDAEKGFELFQSIKFDLLLTDLILPGEDGIELCKKIRKQSTDVPILMLTALGTTDNKLVGFDVGADDYLVKPFDFRELFARIKSLFRRKMAGADSSLQEEFKYGDLHVYLSQKKVFRSDKEILLTPKEFNLLVFLLRNPEQILSREEIAKEVWGLEFDTGTNFIDVYINYLRKKIDKPFETQLIQTRPGMGFILQKP</sequence>
<feature type="domain" description="OmpR/PhoB-type" evidence="9">
    <location>
        <begin position="129"/>
        <end position="227"/>
    </location>
</feature>
<evidence type="ECO:0000256" key="5">
    <source>
        <dbReference type="ARBA" id="ARBA00023163"/>
    </source>
</evidence>
<dbReference type="CDD" id="cd00383">
    <property type="entry name" value="trans_reg_C"/>
    <property type="match status" value="1"/>
</dbReference>
<dbReference type="InterPro" id="IPR039420">
    <property type="entry name" value="WalR-like"/>
</dbReference>
<feature type="modified residue" description="4-aspartylphosphate" evidence="6">
    <location>
        <position position="52"/>
    </location>
</feature>